<proteinExistence type="predicted"/>
<dbReference type="Proteomes" id="UP000018362">
    <property type="component" value="Unassembled WGS sequence"/>
</dbReference>
<dbReference type="InterPro" id="IPR029470">
    <property type="entry name" value="PDDEXK_4"/>
</dbReference>
<dbReference type="EMBL" id="CBCJ010000104">
    <property type="protein sequence ID" value="CDA70877.1"/>
    <property type="molecule type" value="Genomic_DNA"/>
</dbReference>
<evidence type="ECO:0000313" key="2">
    <source>
        <dbReference type="Proteomes" id="UP000018362"/>
    </source>
</evidence>
<reference evidence="1" key="1">
    <citation type="submission" date="2012-11" db="EMBL/GenBank/DDBJ databases">
        <title>Dependencies among metagenomic species, viruses, plasmids and units of genetic variation.</title>
        <authorList>
            <person name="Nielsen H.B."/>
            <person name="Almeida M."/>
            <person name="Juncker A.S."/>
            <person name="Rasmussen S."/>
            <person name="Li J."/>
            <person name="Sunagawa S."/>
            <person name="Plichta D."/>
            <person name="Gautier L."/>
            <person name="Le Chatelier E."/>
            <person name="Peletier E."/>
            <person name="Bonde I."/>
            <person name="Nielsen T."/>
            <person name="Manichanh C."/>
            <person name="Arumugam M."/>
            <person name="Batto J."/>
            <person name="Santos M.B.Q.D."/>
            <person name="Blom N."/>
            <person name="Borruel N."/>
            <person name="Burgdorf K.S."/>
            <person name="Boumezbeur F."/>
            <person name="Casellas F."/>
            <person name="Dore J."/>
            <person name="Guarner F."/>
            <person name="Hansen T."/>
            <person name="Hildebrand F."/>
            <person name="Kaas R.S."/>
            <person name="Kennedy S."/>
            <person name="Kristiansen K."/>
            <person name="Kultima J.R."/>
            <person name="Leonard P."/>
            <person name="Levenez F."/>
            <person name="Lund O."/>
            <person name="Moumen B."/>
            <person name="Le Paslier D."/>
            <person name="Pons N."/>
            <person name="Pedersen O."/>
            <person name="Prifti E."/>
            <person name="Qin J."/>
            <person name="Raes J."/>
            <person name="Tap J."/>
            <person name="Tims S."/>
            <person name="Ussery D.W."/>
            <person name="Yamada T."/>
            <person name="MetaHit consortium"/>
            <person name="Renault P."/>
            <person name="Sicheritz-Ponten T."/>
            <person name="Bork P."/>
            <person name="Wang J."/>
            <person name="Brunak S."/>
            <person name="Ehrlich S.D."/>
        </authorList>
    </citation>
    <scope>NUCLEOTIDE SEQUENCE [LARGE SCALE GENOMIC DNA]</scope>
</reference>
<comment type="caution">
    <text evidence="1">The sequence shown here is derived from an EMBL/GenBank/DDBJ whole genome shotgun (WGS) entry which is preliminary data.</text>
</comment>
<dbReference type="AlphaFoldDB" id="R6CZQ2"/>
<evidence type="ECO:0000313" key="1">
    <source>
        <dbReference type="EMBL" id="CDA70877.1"/>
    </source>
</evidence>
<name>R6CZQ2_9BACT</name>
<dbReference type="Pfam" id="PF14281">
    <property type="entry name" value="PDDEXK_4"/>
    <property type="match status" value="1"/>
</dbReference>
<sequence length="436" mass="51473">MSKLIQLFNDIHLLIEKYEQIRKEKGDNYNLFQVINMTSDETRVHSAMIADLLNPEGLHQMGDIFLKLFIRKLEELFKLELNLDYGDAKIVCEKYIGLKTKDKEGKDIGGRIDIYISDNTNHIAIENKIYATDQENQLLRYHNYLESIAGENKLLLYLSLYGEINDLEKTTGNNQIKEGEDFFTISYSEFILNWLEECRTKAIDKPLIREGITHYRNLIKILTHQMENEKNDLIKLIKDNPKYICFLPKYKDAIKEVEISLYTDFWTKLENAIQNQGYPIVKESFDGYKYALDKNYLRKYYESNNCKYQSVEFVVEGFDEYRLMYSVQVDWRTYYGALIRDNSNKIIPLKDAYEIENPKLKTIISRIDEMIQNSQNEYHSSSSWLFWKHTKPCINFRDLNDGNSASHLSDMNKTIERITKDIIDDIGVIRKDKSNK</sequence>
<accession>R6CZQ2</accession>
<gene>
    <name evidence="1" type="ORF">BN509_01899</name>
</gene>
<organism evidence="1 2">
    <name type="scientific">Phocaeicola coprocola CAG:162</name>
    <dbReference type="NCBI Taxonomy" id="1263040"/>
    <lineage>
        <taxon>Bacteria</taxon>
        <taxon>Pseudomonadati</taxon>
        <taxon>Bacteroidota</taxon>
        <taxon>Bacteroidia</taxon>
        <taxon>Bacteroidales</taxon>
        <taxon>Bacteroidaceae</taxon>
        <taxon>Phocaeicola</taxon>
    </lineage>
</organism>
<protein>
    <submittedName>
        <fullName evidence="1">Uncharacterized protein</fullName>
    </submittedName>
</protein>
<dbReference type="RefSeq" id="WP_022126105.1">
    <property type="nucleotide sequence ID" value="NZ_FR880998.1"/>
</dbReference>